<proteinExistence type="predicted"/>
<sequence length="159" mass="17783">MIVFRIAPKRHNKKNNALSGVGGHYAEGRWHYQGHRVVYTASTRSLAMLERLVNDTSEILSTDLSVTTILIPDTIKIVQYSVSELDKGWDVTPYTPVTQEVGTAWFKSNASSVLRVPSSLCADEYNYIINPEHEDVGLIKCVDCQPFSYPPRLASTLNP</sequence>
<dbReference type="Proteomes" id="UP000614272">
    <property type="component" value="Unassembled WGS sequence"/>
</dbReference>
<evidence type="ECO:0000313" key="2">
    <source>
        <dbReference type="EMBL" id="GGD71036.1"/>
    </source>
</evidence>
<dbReference type="Pfam" id="PF08808">
    <property type="entry name" value="RES"/>
    <property type="match status" value="1"/>
</dbReference>
<dbReference type="RefSeq" id="WP_099035528.1">
    <property type="nucleotide sequence ID" value="NZ_BMGJ01000012.1"/>
</dbReference>
<dbReference type="SMART" id="SM00953">
    <property type="entry name" value="RES"/>
    <property type="match status" value="1"/>
</dbReference>
<accession>A0ABQ1RK94</accession>
<evidence type="ECO:0000313" key="3">
    <source>
        <dbReference type="Proteomes" id="UP000614272"/>
    </source>
</evidence>
<feature type="domain" description="RES" evidence="1">
    <location>
        <begin position="17"/>
        <end position="143"/>
    </location>
</feature>
<dbReference type="InterPro" id="IPR014914">
    <property type="entry name" value="RES_dom"/>
</dbReference>
<evidence type="ECO:0000259" key="1">
    <source>
        <dbReference type="SMART" id="SM00953"/>
    </source>
</evidence>
<protein>
    <recommendedName>
        <fullName evidence="1">RES domain-containing protein</fullName>
    </recommendedName>
</protein>
<organism evidence="2 3">
    <name type="scientific">Lacimicrobium alkaliphilum</name>
    <dbReference type="NCBI Taxonomy" id="1526571"/>
    <lineage>
        <taxon>Bacteria</taxon>
        <taxon>Pseudomonadati</taxon>
        <taxon>Pseudomonadota</taxon>
        <taxon>Gammaproteobacteria</taxon>
        <taxon>Alteromonadales</taxon>
        <taxon>Alteromonadaceae</taxon>
        <taxon>Lacimicrobium</taxon>
    </lineage>
</organism>
<reference evidence="3" key="1">
    <citation type="journal article" date="2019" name="Int. J. Syst. Evol. Microbiol.">
        <title>The Global Catalogue of Microorganisms (GCM) 10K type strain sequencing project: providing services to taxonomists for standard genome sequencing and annotation.</title>
        <authorList>
            <consortium name="The Broad Institute Genomics Platform"/>
            <consortium name="The Broad Institute Genome Sequencing Center for Infectious Disease"/>
            <person name="Wu L."/>
            <person name="Ma J."/>
        </authorList>
    </citation>
    <scope>NUCLEOTIDE SEQUENCE [LARGE SCALE GENOMIC DNA]</scope>
    <source>
        <strain evidence="3">CGMCC 1.12923</strain>
    </source>
</reference>
<dbReference type="EMBL" id="BMGJ01000012">
    <property type="protein sequence ID" value="GGD71036.1"/>
    <property type="molecule type" value="Genomic_DNA"/>
</dbReference>
<name>A0ABQ1RK94_9ALTE</name>
<gene>
    <name evidence="2" type="ORF">GCM10011357_27650</name>
</gene>
<comment type="caution">
    <text evidence="2">The sequence shown here is derived from an EMBL/GenBank/DDBJ whole genome shotgun (WGS) entry which is preliminary data.</text>
</comment>
<keyword evidence="3" id="KW-1185">Reference proteome</keyword>